<dbReference type="Proteomes" id="UP000000235">
    <property type="component" value="Chromosome"/>
</dbReference>
<dbReference type="STRING" id="369723.Strop_0384"/>
<dbReference type="EMBL" id="CP000667">
    <property type="protein sequence ID" value="ABP52869.1"/>
    <property type="molecule type" value="Genomic_DNA"/>
</dbReference>
<accession>A4X1W9</accession>
<proteinExistence type="predicted"/>
<evidence type="ECO:0000313" key="1">
    <source>
        <dbReference type="EMBL" id="ABP52869.1"/>
    </source>
</evidence>
<dbReference type="SUPFAM" id="SSF81853">
    <property type="entry name" value="Family 10 polysaccharide lyase"/>
    <property type="match status" value="1"/>
</dbReference>
<dbReference type="CDD" id="cd00688">
    <property type="entry name" value="ISOPREN_C2_like"/>
    <property type="match status" value="1"/>
</dbReference>
<dbReference type="AlphaFoldDB" id="A4X1W9"/>
<evidence type="ECO:0000313" key="2">
    <source>
        <dbReference type="Proteomes" id="UP000000235"/>
    </source>
</evidence>
<keyword evidence="2" id="KW-1185">Reference proteome</keyword>
<dbReference type="eggNOG" id="COG1657">
    <property type="taxonomic scope" value="Bacteria"/>
</dbReference>
<dbReference type="HOGENOM" id="CLU_959395_0_0_11"/>
<sequence length="290" mass="30909">MEDSRERDRICPGSVTAVVDIDAAIGYVVARGDVVERARLGRLRTGTPPAEEVLAVAEVGQLPEGGWPAYLEGETASVDATCFRLGELDDLGALGRSAARRALDWLAARQLPEGGWEEDATLADTAPEWARPGAPEAGFYLTASAAFWLSVAGLDARAAGPLDARVGGAYAGVVHGAALSLAARLNPDGTWPSFLAAGWLSAAVLFRQEMYQESARIQVALAERIGDMAPANVAWLGATLRRVGVDPQDWVLVRARRRLAETQRSDGGWESEDGHQFDVHATLTAIRACH</sequence>
<organism evidence="1 2">
    <name type="scientific">Salinispora tropica (strain ATCC BAA-916 / DSM 44818 / JCM 13857 / NBRC 105044 / CNB-440)</name>
    <dbReference type="NCBI Taxonomy" id="369723"/>
    <lineage>
        <taxon>Bacteria</taxon>
        <taxon>Bacillati</taxon>
        <taxon>Actinomycetota</taxon>
        <taxon>Actinomycetes</taxon>
        <taxon>Micromonosporales</taxon>
        <taxon>Micromonosporaceae</taxon>
        <taxon>Salinispora</taxon>
    </lineage>
</organism>
<dbReference type="KEGG" id="stp:Strop_0384"/>
<name>A4X1W9_SALTO</name>
<reference evidence="2" key="1">
    <citation type="journal article" date="2007" name="Proc. Natl. Acad. Sci. U.S.A.">
        <title>Genome sequencing reveals complex secondary metabolome in the marine actinomycete Salinispora tropica.</title>
        <authorList>
            <person name="Udwary D.W."/>
            <person name="Zeigler L."/>
            <person name="Asolkar R.N."/>
            <person name="Singan V."/>
            <person name="Lapidus A."/>
            <person name="Fenical W."/>
            <person name="Jensen P.R."/>
            <person name="Moore B.S."/>
        </authorList>
    </citation>
    <scope>NUCLEOTIDE SEQUENCE [LARGE SCALE GENOMIC DNA]</scope>
    <source>
        <strain evidence="2">ATCC BAA-916 / DSM 44818 / CNB-440</strain>
    </source>
</reference>
<dbReference type="Gene3D" id="1.50.10.20">
    <property type="match status" value="1"/>
</dbReference>
<protein>
    <recommendedName>
        <fullName evidence="3">Squalene-hopene cyclase-like protein</fullName>
    </recommendedName>
</protein>
<evidence type="ECO:0008006" key="3">
    <source>
        <dbReference type="Google" id="ProtNLM"/>
    </source>
</evidence>
<gene>
    <name evidence="1" type="ordered locus">Strop_0384</name>
</gene>